<protein>
    <submittedName>
        <fullName evidence="1">Uncharacterized protein</fullName>
    </submittedName>
</protein>
<dbReference type="InterPro" id="IPR036188">
    <property type="entry name" value="FAD/NAD-bd_sf"/>
</dbReference>
<accession>A0A4Y2USC3</accession>
<comment type="caution">
    <text evidence="1">The sequence shown here is derived from an EMBL/GenBank/DDBJ whole genome shotgun (WGS) entry which is preliminary data.</text>
</comment>
<organism evidence="1 2">
    <name type="scientific">Araneus ventricosus</name>
    <name type="common">Orbweaver spider</name>
    <name type="synonym">Epeira ventricosa</name>
    <dbReference type="NCBI Taxonomy" id="182803"/>
    <lineage>
        <taxon>Eukaryota</taxon>
        <taxon>Metazoa</taxon>
        <taxon>Ecdysozoa</taxon>
        <taxon>Arthropoda</taxon>
        <taxon>Chelicerata</taxon>
        <taxon>Arachnida</taxon>
        <taxon>Araneae</taxon>
        <taxon>Araneomorphae</taxon>
        <taxon>Entelegynae</taxon>
        <taxon>Araneoidea</taxon>
        <taxon>Araneidae</taxon>
        <taxon>Araneus</taxon>
    </lineage>
</organism>
<gene>
    <name evidence="1" type="ORF">AVEN_229888_1</name>
</gene>
<dbReference type="Gene3D" id="3.30.9.10">
    <property type="entry name" value="D-Amino Acid Oxidase, subunit A, domain 2"/>
    <property type="match status" value="1"/>
</dbReference>
<name>A0A4Y2USC3_ARAVE</name>
<dbReference type="Proteomes" id="UP000499080">
    <property type="component" value="Unassembled WGS sequence"/>
</dbReference>
<evidence type="ECO:0000313" key="2">
    <source>
        <dbReference type="Proteomes" id="UP000499080"/>
    </source>
</evidence>
<dbReference type="Gene3D" id="3.50.50.60">
    <property type="entry name" value="FAD/NAD(P)-binding domain"/>
    <property type="match status" value="1"/>
</dbReference>
<proteinExistence type="predicted"/>
<reference evidence="1 2" key="1">
    <citation type="journal article" date="2019" name="Sci. Rep.">
        <title>Orb-weaving spider Araneus ventricosus genome elucidates the spidroin gene catalogue.</title>
        <authorList>
            <person name="Kono N."/>
            <person name="Nakamura H."/>
            <person name="Ohtoshi R."/>
            <person name="Moran D.A.P."/>
            <person name="Shinohara A."/>
            <person name="Yoshida Y."/>
            <person name="Fujiwara M."/>
            <person name="Mori M."/>
            <person name="Tomita M."/>
            <person name="Arakawa K."/>
        </authorList>
    </citation>
    <scope>NUCLEOTIDE SEQUENCE [LARGE SCALE GENOMIC DNA]</scope>
</reference>
<keyword evidence="2" id="KW-1185">Reference proteome</keyword>
<dbReference type="EMBL" id="BGPR01038503">
    <property type="protein sequence ID" value="GBO14357.1"/>
    <property type="molecule type" value="Genomic_DNA"/>
</dbReference>
<dbReference type="OrthoDB" id="6436328at2759"/>
<sequence length="110" mass="12849">MHSVNYIDLSEEDIMKQRFPYLKLDDRDHPFFDDDGAGYVKARAMVEAQKKVAHKQGCHIVDDIVEEVKDFKDGAHEVFSLQYLHFSWKSELLIIVSVKYSEVLFSLIKI</sequence>
<evidence type="ECO:0000313" key="1">
    <source>
        <dbReference type="EMBL" id="GBO14357.1"/>
    </source>
</evidence>
<dbReference type="AlphaFoldDB" id="A0A4Y2USC3"/>